<dbReference type="EMBL" id="MN739859">
    <property type="protein sequence ID" value="QHT74958.1"/>
    <property type="molecule type" value="Genomic_DNA"/>
</dbReference>
<proteinExistence type="predicted"/>
<organism evidence="2">
    <name type="scientific">viral metagenome</name>
    <dbReference type="NCBI Taxonomy" id="1070528"/>
    <lineage>
        <taxon>unclassified sequences</taxon>
        <taxon>metagenomes</taxon>
        <taxon>organismal metagenomes</taxon>
    </lineage>
</organism>
<sequence>MTTSSDDSEYLEKIRTALWNADDSDYWQTGMLLEKGAALGDFLCKFKLATWLESIDPTKSIDIFEKLLTTQDLRFDDKSSIHFHLGKLYISRYNWSIAYKHFSDAYAICDAKIAMGILEHFGLVGIPDTEKAVQCFDEAARRYHYSEKELRGICDRFSTEFKKQQEQEQLIKRQEAEIESQRVKIEKLERQLFYLAQH</sequence>
<accession>A0A6C0H345</accession>
<protein>
    <recommendedName>
        <fullName evidence="3">Tetratricopeptide repeat protein</fullName>
    </recommendedName>
</protein>
<evidence type="ECO:0000313" key="2">
    <source>
        <dbReference type="EMBL" id="QHT74958.1"/>
    </source>
</evidence>
<reference evidence="2" key="1">
    <citation type="journal article" date="2020" name="Nature">
        <title>Giant virus diversity and host interactions through global metagenomics.</title>
        <authorList>
            <person name="Schulz F."/>
            <person name="Roux S."/>
            <person name="Paez-Espino D."/>
            <person name="Jungbluth S."/>
            <person name="Walsh D.A."/>
            <person name="Denef V.J."/>
            <person name="McMahon K.D."/>
            <person name="Konstantinidis K.T."/>
            <person name="Eloe-Fadrosh E.A."/>
            <person name="Kyrpides N.C."/>
            <person name="Woyke T."/>
        </authorList>
    </citation>
    <scope>NUCLEOTIDE SEQUENCE</scope>
    <source>
        <strain evidence="2">GVMAG-M-3300023179-62</strain>
    </source>
</reference>
<evidence type="ECO:0000256" key="1">
    <source>
        <dbReference type="SAM" id="Coils"/>
    </source>
</evidence>
<dbReference type="SUPFAM" id="SSF81901">
    <property type="entry name" value="HCP-like"/>
    <property type="match status" value="1"/>
</dbReference>
<evidence type="ECO:0008006" key="3">
    <source>
        <dbReference type="Google" id="ProtNLM"/>
    </source>
</evidence>
<name>A0A6C0H345_9ZZZZ</name>
<dbReference type="AlphaFoldDB" id="A0A6C0H345"/>
<keyword evidence="1" id="KW-0175">Coiled coil</keyword>
<dbReference type="InterPro" id="IPR011990">
    <property type="entry name" value="TPR-like_helical_dom_sf"/>
</dbReference>
<feature type="coiled-coil region" evidence="1">
    <location>
        <begin position="164"/>
        <end position="191"/>
    </location>
</feature>
<dbReference type="Gene3D" id="1.25.40.10">
    <property type="entry name" value="Tetratricopeptide repeat domain"/>
    <property type="match status" value="1"/>
</dbReference>